<organism evidence="6">
    <name type="scientific">viral metagenome</name>
    <dbReference type="NCBI Taxonomy" id="1070528"/>
    <lineage>
        <taxon>unclassified sequences</taxon>
        <taxon>metagenomes</taxon>
        <taxon>organismal metagenomes</taxon>
    </lineage>
</organism>
<evidence type="ECO:0000259" key="5">
    <source>
        <dbReference type="Pfam" id="PF19028"/>
    </source>
</evidence>
<feature type="domain" description="Spondin-like TSP1" evidence="5">
    <location>
        <begin position="281"/>
        <end position="332"/>
    </location>
</feature>
<evidence type="ECO:0000256" key="1">
    <source>
        <dbReference type="ARBA" id="ARBA00022729"/>
    </source>
</evidence>
<feature type="region of interest" description="Disordered" evidence="4">
    <location>
        <begin position="28"/>
        <end position="81"/>
    </location>
</feature>
<dbReference type="InterPro" id="IPR036383">
    <property type="entry name" value="TSP1_rpt_sf"/>
</dbReference>
<dbReference type="PANTHER" id="PTHR20920">
    <property type="entry name" value="RPE-SPONDIN"/>
    <property type="match status" value="1"/>
</dbReference>
<dbReference type="Gene3D" id="2.20.100.10">
    <property type="entry name" value="Thrombospondin type-1 (TSP1) repeat"/>
    <property type="match status" value="7"/>
</dbReference>
<protein>
    <recommendedName>
        <fullName evidence="5">Spondin-like TSP1 domain-containing protein</fullName>
    </recommendedName>
</protein>
<dbReference type="SMART" id="SM00209">
    <property type="entry name" value="TSP1"/>
    <property type="match status" value="7"/>
</dbReference>
<keyword evidence="1" id="KW-0732">Signal</keyword>
<dbReference type="SUPFAM" id="SSF82895">
    <property type="entry name" value="TSP-1 type 1 repeat"/>
    <property type="match status" value="7"/>
</dbReference>
<dbReference type="Pfam" id="PF19028">
    <property type="entry name" value="TSP1_spondin"/>
    <property type="match status" value="6"/>
</dbReference>
<dbReference type="FunFam" id="2.20.100.10:FF:000120">
    <property type="entry name" value="Thrombospondin, type I, domain-containing 7Ab"/>
    <property type="match status" value="2"/>
</dbReference>
<feature type="domain" description="Spondin-like TSP1" evidence="5">
    <location>
        <begin position="391"/>
        <end position="447"/>
    </location>
</feature>
<feature type="domain" description="Spondin-like TSP1" evidence="5">
    <location>
        <begin position="226"/>
        <end position="277"/>
    </location>
</feature>
<name>A0A6C0LZB8_9ZZZZ</name>
<keyword evidence="3" id="KW-0325">Glycoprotein</keyword>
<dbReference type="InterPro" id="IPR000884">
    <property type="entry name" value="TSP1_rpt"/>
</dbReference>
<feature type="domain" description="Spondin-like TSP1" evidence="5">
    <location>
        <begin position="171"/>
        <end position="222"/>
    </location>
</feature>
<evidence type="ECO:0000313" key="6">
    <source>
        <dbReference type="EMBL" id="QHU35730.1"/>
    </source>
</evidence>
<dbReference type="PANTHER" id="PTHR20920:SF5">
    <property type="entry name" value="SMB DOMAIN-CONTAINING PROTEIN"/>
    <property type="match status" value="1"/>
</dbReference>
<accession>A0A6C0LZB8</accession>
<dbReference type="AlphaFoldDB" id="A0A6C0LZB8"/>
<reference evidence="6" key="1">
    <citation type="journal article" date="2020" name="Nature">
        <title>Giant virus diversity and host interactions through global metagenomics.</title>
        <authorList>
            <person name="Schulz F."/>
            <person name="Roux S."/>
            <person name="Paez-Espino D."/>
            <person name="Jungbluth S."/>
            <person name="Walsh D.A."/>
            <person name="Denef V.J."/>
            <person name="McMahon K.D."/>
            <person name="Konstantinidis K.T."/>
            <person name="Eloe-Fadrosh E.A."/>
            <person name="Kyrpides N.C."/>
            <person name="Woyke T."/>
        </authorList>
    </citation>
    <scope>NUCLEOTIDE SEQUENCE</scope>
    <source>
        <strain evidence="6">GVMAG-S-1035085-51</strain>
    </source>
</reference>
<dbReference type="FunFam" id="2.20.100.10:FF:000134">
    <property type="entry name" value="Uncharacterized protein"/>
    <property type="match status" value="1"/>
</dbReference>
<feature type="domain" description="Spondin-like TSP1" evidence="5">
    <location>
        <begin position="336"/>
        <end position="387"/>
    </location>
</feature>
<keyword evidence="2" id="KW-1015">Disulfide bond</keyword>
<dbReference type="PROSITE" id="PS50092">
    <property type="entry name" value="TSP1"/>
    <property type="match status" value="7"/>
</dbReference>
<dbReference type="FunFam" id="2.20.100.10:FF:000019">
    <property type="entry name" value="Thrombospondin type 1 domain containing 7A"/>
    <property type="match status" value="3"/>
</dbReference>
<dbReference type="Pfam" id="PF00090">
    <property type="entry name" value="TSP_1"/>
    <property type="match status" value="1"/>
</dbReference>
<dbReference type="EMBL" id="MN740611">
    <property type="protein sequence ID" value="QHU35730.1"/>
    <property type="molecule type" value="Genomic_DNA"/>
</dbReference>
<dbReference type="InterPro" id="IPR039942">
    <property type="entry name" value="SBSPO"/>
</dbReference>
<dbReference type="InterPro" id="IPR044004">
    <property type="entry name" value="TSP1_spondin_dom"/>
</dbReference>
<feature type="domain" description="Spondin-like TSP1" evidence="5">
    <location>
        <begin position="611"/>
        <end position="667"/>
    </location>
</feature>
<sequence length="670" mass="71383">MNLIIIGITILVIVIILYVLKPKKIITNTPTNTPTNTSTNISSNTSTNISSNTSTNISSNTSTNIPSNTPSNTPTNTNTNTIDTIDTITPSNTTITTIDVSKNIVLPTISPINCVGNWSEWTQCDKICGSGTKNRTYNIITIKNSTGQDCPVADKTIDTSSCNLQQCPQDCQVSAWSLWSTCSKTCGSGTRYRTRTVTSSTILNGATCPTLREEEPCNTQACPINCTVSDWSDWSTCSKTCGGGTQSITRTIKTQPANGGTLCPALSENISCNTQACPINCAVSDWSNWSTCDKTCGGGAQTRTRTITTQPANGGTTCPALSENISCNTQACPIDCTVSDWSNWSTCDKTCGGGTQTRSRTINTQPANGGTTCPPLSENITCNTQACRTDCAVSDWSNWSTCKNNGYDVTCGGGTRTRSKTIITQPTNGGTPCPNLSETIMCNTQECPSVKSEIGNARGTEFNFACPSGSYITNLYGRSGNWQDAIGAKCSNNQDSGLKGGSGGGIYGIDCSSGFTAMNMKLRDIWHGPYVGTLQPTCGNTQLSMLGIPSDIIQNKDLSCPQGYAINRMFGHYGAYINRVGFECIPKSDNIIDNTQSEYTVCNTNDCPVDCAVSDWSDWSTCKKNGYDVTCDGGIQTRTRTKIREATNGGAICPPLSENIACNTQPCIRA</sequence>
<proteinExistence type="predicted"/>
<evidence type="ECO:0000256" key="2">
    <source>
        <dbReference type="ARBA" id="ARBA00023157"/>
    </source>
</evidence>
<evidence type="ECO:0000256" key="4">
    <source>
        <dbReference type="SAM" id="MobiDB-lite"/>
    </source>
</evidence>
<evidence type="ECO:0000256" key="3">
    <source>
        <dbReference type="ARBA" id="ARBA00023180"/>
    </source>
</evidence>